<dbReference type="STRING" id="288992.SAMN04488522_103312"/>
<dbReference type="NCBIfam" id="TIGR03514">
    <property type="entry name" value="GldB_lipo"/>
    <property type="match status" value="1"/>
</dbReference>
<proteinExistence type="predicted"/>
<dbReference type="RefSeq" id="WP_084528960.1">
    <property type="nucleotide sequence ID" value="NZ_FQUQ01000003.1"/>
</dbReference>
<protein>
    <submittedName>
        <fullName evidence="1">Gliding motility-associated lipoprotein GldB</fullName>
    </submittedName>
</protein>
<dbReference type="InterPro" id="IPR019853">
    <property type="entry name" value="GldB-like"/>
</dbReference>
<accession>A0A1M5DN41</accession>
<dbReference type="Proteomes" id="UP000184287">
    <property type="component" value="Unassembled WGS sequence"/>
</dbReference>
<dbReference type="AlphaFoldDB" id="A0A1M5DN41"/>
<dbReference type="EMBL" id="FQUQ01000003">
    <property type="protein sequence ID" value="SHF68448.1"/>
    <property type="molecule type" value="Genomic_DNA"/>
</dbReference>
<organism evidence="1 2">
    <name type="scientific">Pedobacter caeni</name>
    <dbReference type="NCBI Taxonomy" id="288992"/>
    <lineage>
        <taxon>Bacteria</taxon>
        <taxon>Pseudomonadati</taxon>
        <taxon>Bacteroidota</taxon>
        <taxon>Sphingobacteriia</taxon>
        <taxon>Sphingobacteriales</taxon>
        <taxon>Sphingobacteriaceae</taxon>
        <taxon>Pedobacter</taxon>
    </lineage>
</organism>
<sequence length="370" mass="42684">MIYNVKYSQIYLFFLSIPSFFSSGGGSQPTVKSISRGFFLFLVAPVMLFSCKQGSKPDVSDIQLEIKIARFDQDLYNGKTKDLAQTDQMLQGKYGAFYNDFVHRMVGDPSYSNTEILSTLYKDQAYTDLNRETDSVFKDMGGIEKDLTQTFKYVKHYYPNVKVPKMISFISGFAVQTPIGDDYMGIGLDMFLGKNSKFYGAIVQSVPAYLSRRFSPEYVVPRITETYAREELLPERDEDRTLLSKMIQNGKILYFMDQVLADEVPDSVKIGYTKPQLDWCKTYEKDIWAYLLQNKLLFETDYQRIQVFLGEGPFTPGLGEKNESAPKLGVWMGWQMVRKYMQENKNISLQQLMAEKDPQKILNMSKYKPK</sequence>
<evidence type="ECO:0000313" key="1">
    <source>
        <dbReference type="EMBL" id="SHF68448.1"/>
    </source>
</evidence>
<reference evidence="2" key="1">
    <citation type="submission" date="2016-11" db="EMBL/GenBank/DDBJ databases">
        <authorList>
            <person name="Varghese N."/>
            <person name="Submissions S."/>
        </authorList>
    </citation>
    <scope>NUCLEOTIDE SEQUENCE [LARGE SCALE GENOMIC DNA]</scope>
    <source>
        <strain evidence="2">DSM 16990</strain>
    </source>
</reference>
<keyword evidence="1" id="KW-0449">Lipoprotein</keyword>
<keyword evidence="2" id="KW-1185">Reference proteome</keyword>
<dbReference type="Pfam" id="PF25594">
    <property type="entry name" value="GldB_lipo"/>
    <property type="match status" value="1"/>
</dbReference>
<evidence type="ECO:0000313" key="2">
    <source>
        <dbReference type="Proteomes" id="UP000184287"/>
    </source>
</evidence>
<gene>
    <name evidence="1" type="ORF">SAMN04488522_103312</name>
</gene>
<name>A0A1M5DN41_9SPHI</name>
<dbReference type="OrthoDB" id="976022at2"/>